<organism evidence="1 2">
    <name type="scientific">Nitrosospira multiformis (strain ATCC 25196 / NCIMB 11849 / C 71)</name>
    <dbReference type="NCBI Taxonomy" id="323848"/>
    <lineage>
        <taxon>Bacteria</taxon>
        <taxon>Pseudomonadati</taxon>
        <taxon>Pseudomonadota</taxon>
        <taxon>Betaproteobacteria</taxon>
        <taxon>Nitrosomonadales</taxon>
        <taxon>Nitrosomonadaceae</taxon>
        <taxon>Nitrosospira</taxon>
    </lineage>
</organism>
<reference evidence="1 2" key="1">
    <citation type="submission" date="2016-10" db="EMBL/GenBank/DDBJ databases">
        <authorList>
            <person name="de Groot N.N."/>
        </authorList>
    </citation>
    <scope>NUCLEOTIDE SEQUENCE [LARGE SCALE GENOMIC DNA]</scope>
    <source>
        <strain evidence="1 2">Nl13</strain>
    </source>
</reference>
<name>A0A1H5TUP7_NITMU</name>
<gene>
    <name evidence="1" type="ORF">SAMN05216403_10582</name>
</gene>
<dbReference type="AlphaFoldDB" id="A0A1H5TUP7"/>
<dbReference type="Proteomes" id="UP000236751">
    <property type="component" value="Unassembled WGS sequence"/>
</dbReference>
<proteinExistence type="predicted"/>
<sequence>MFQRMDEPEGRCTAESGGLDCRPLRLQAFFQVALLKCGTVHSYIAVCGHMNTVLTGVLTYSIFILH</sequence>
<protein>
    <submittedName>
        <fullName evidence="1">Uncharacterized protein</fullName>
    </submittedName>
</protein>
<accession>A0A1H5TUP7</accession>
<evidence type="ECO:0000313" key="1">
    <source>
        <dbReference type="EMBL" id="SEF65771.1"/>
    </source>
</evidence>
<evidence type="ECO:0000313" key="2">
    <source>
        <dbReference type="Proteomes" id="UP000236751"/>
    </source>
</evidence>
<dbReference type="EMBL" id="FNVK01000005">
    <property type="protein sequence ID" value="SEF65771.1"/>
    <property type="molecule type" value="Genomic_DNA"/>
</dbReference>